<dbReference type="PANTHER" id="PTHR46499">
    <property type="entry name" value="QUEUINE TRNA-RIBOSYLTRANSFERASE"/>
    <property type="match status" value="1"/>
</dbReference>
<evidence type="ECO:0000256" key="3">
    <source>
        <dbReference type="ARBA" id="ARBA00022679"/>
    </source>
</evidence>
<dbReference type="InterPro" id="IPR036511">
    <property type="entry name" value="TGT-like_sf"/>
</dbReference>
<dbReference type="PANTHER" id="PTHR46499:SF1">
    <property type="entry name" value="QUEUINE TRNA-RIBOSYLTRANSFERASE"/>
    <property type="match status" value="1"/>
</dbReference>
<keyword evidence="4 7" id="KW-0819">tRNA processing</keyword>
<dbReference type="NCBIfam" id="TIGR00449">
    <property type="entry name" value="tgt_general"/>
    <property type="match status" value="1"/>
</dbReference>
<dbReference type="InterPro" id="IPR004803">
    <property type="entry name" value="TGT"/>
</dbReference>
<comment type="function">
    <text evidence="7">Catalyzes the base-exchange of a guanine (G) residue with the queuine precursor 7-aminomethyl-7-deazaguanine (PreQ1) at position 34 (anticodon wobble position) in tRNAs with GU(N) anticodons (tRNA-Asp, -Asn, -His and -Tyr). Catalysis occurs through a double-displacement mechanism. The nucleophile active site attacks the C1' of nucleotide 34 to detach the guanine base from the RNA, forming a covalent enzyme-RNA intermediate. The proton acceptor active site deprotonates the incoming PreQ1, allowing a nucleophilic attack on the C1' of the ribose to form the product. After dissociation, two additional enzymatic reactions on the tRNA convert PreQ1 to queuine (Q), resulting in the hypermodified nucleoside queuosine (7-(((4,5-cis-dihydroxy-2-cyclopenten-1-yl)amino)methyl)-7-deazaguanosine).</text>
</comment>
<proteinExistence type="inferred from homology"/>
<evidence type="ECO:0000256" key="7">
    <source>
        <dbReference type="HAMAP-Rule" id="MF_00168"/>
    </source>
</evidence>
<evidence type="ECO:0000259" key="8">
    <source>
        <dbReference type="Pfam" id="PF01702"/>
    </source>
</evidence>
<comment type="similarity">
    <text evidence="7">Belongs to the queuine tRNA-ribosyltransferase family.</text>
</comment>
<dbReference type="GO" id="GO:0008479">
    <property type="term" value="F:tRNA-guanosine(34) queuine transglycosylase activity"/>
    <property type="evidence" value="ECO:0007669"/>
    <property type="project" value="UniProtKB-UniRule"/>
</dbReference>
<protein>
    <recommendedName>
        <fullName evidence="7">Queuine tRNA-ribosyltransferase</fullName>
        <ecNumber evidence="7">2.4.2.29</ecNumber>
    </recommendedName>
    <alternativeName>
        <fullName evidence="7">Guanine insertion enzyme</fullName>
    </alternativeName>
    <alternativeName>
        <fullName evidence="7">tRNA-guanine transglycosylase</fullName>
    </alternativeName>
</protein>
<comment type="caution">
    <text evidence="7">Lacks conserved residue(s) required for the propagation of feature annotation.</text>
</comment>
<keyword evidence="3 7" id="KW-0808">Transferase</keyword>
<keyword evidence="10" id="KW-1185">Reference proteome</keyword>
<evidence type="ECO:0000313" key="10">
    <source>
        <dbReference type="Proteomes" id="UP000664122"/>
    </source>
</evidence>
<dbReference type="EMBL" id="JAFMPP010000007">
    <property type="protein sequence ID" value="MBO0662933.1"/>
    <property type="molecule type" value="Genomic_DNA"/>
</dbReference>
<dbReference type="Proteomes" id="UP000664122">
    <property type="component" value="Unassembled WGS sequence"/>
</dbReference>
<evidence type="ECO:0000313" key="9">
    <source>
        <dbReference type="EMBL" id="MBO0662933.1"/>
    </source>
</evidence>
<comment type="subunit">
    <text evidence="7">Homodimer. Within each dimer, one monomer is responsible for RNA recognition and catalysis, while the other monomer binds to the replacement base PreQ1.</text>
</comment>
<feature type="domain" description="tRNA-guanine(15) transglycosylase-like" evidence="8">
    <location>
        <begin position="15"/>
        <end position="367"/>
    </location>
</feature>
<sequence length="377" mass="41831">MSEHFTFKLIAADGRARRGEITMPRGTIRTPAFMPVGTAGTVKAMYLDQVRDLGSDIILGNVYHLMLRPGAERVARLGGLHDFARWPHPILTDSGGFQVMSLAELRKLDEKGVTFRSHVDGSVHALTPERSIEIQGLLDSDIQMQLDECIRLPAERAEIERAMELSLRWAERCAVAFGDQPGKAMFGIVQGGDLIDLRQRSAERLRAMDLKGYAVGGLAVGEPQDVMLRTLDETVPVLPEDKPRYLMGVGTPDDIVRSVARGIDMFDCVMPTRAGRHGLAYTRFGKINLKNARHAEDHRPLDETSDCPATRDYSRAYLHHLVRSNESLGGMLLTWTNLAYYQSLMAGIRAAIEAGRYDDFSQDVSEGWARGDIAPIV</sequence>
<dbReference type="SUPFAM" id="SSF51713">
    <property type="entry name" value="tRNA-guanine transglycosylase"/>
    <property type="match status" value="1"/>
</dbReference>
<evidence type="ECO:0000256" key="5">
    <source>
        <dbReference type="ARBA" id="ARBA00022785"/>
    </source>
</evidence>
<feature type="binding site" evidence="7">
    <location>
        <position position="217"/>
    </location>
    <ligand>
        <name>substrate</name>
    </ligand>
</feature>
<dbReference type="FunFam" id="3.20.20.105:FF:000001">
    <property type="entry name" value="Queuine tRNA-ribosyltransferase"/>
    <property type="match status" value="1"/>
</dbReference>
<accession>A0A939FVW8</accession>
<evidence type="ECO:0000256" key="1">
    <source>
        <dbReference type="ARBA" id="ARBA00004691"/>
    </source>
</evidence>
<dbReference type="NCBIfam" id="TIGR00430">
    <property type="entry name" value="Q_tRNA_tgt"/>
    <property type="match status" value="1"/>
</dbReference>
<dbReference type="EC" id="2.4.2.29" evidence="7"/>
<dbReference type="InterPro" id="IPR002616">
    <property type="entry name" value="tRNA_ribo_trans-like"/>
</dbReference>
<comment type="pathway">
    <text evidence="1 7">tRNA modification; tRNA-queuosine biosynthesis.</text>
</comment>
<comment type="catalytic activity">
    <reaction evidence="6 7">
        <text>7-aminomethyl-7-carbaguanine + guanosine(34) in tRNA = 7-aminomethyl-7-carbaguanosine(34) in tRNA + guanine</text>
        <dbReference type="Rhea" id="RHEA:24104"/>
        <dbReference type="Rhea" id="RHEA-COMP:10341"/>
        <dbReference type="Rhea" id="RHEA-COMP:10342"/>
        <dbReference type="ChEBI" id="CHEBI:16235"/>
        <dbReference type="ChEBI" id="CHEBI:58703"/>
        <dbReference type="ChEBI" id="CHEBI:74269"/>
        <dbReference type="ChEBI" id="CHEBI:82833"/>
        <dbReference type="EC" id="2.4.2.29"/>
    </reaction>
</comment>
<comment type="caution">
    <text evidence="9">The sequence shown here is derived from an EMBL/GenBank/DDBJ whole genome shotgun (WGS) entry which is preliminary data.</text>
</comment>
<gene>
    <name evidence="7 9" type="primary">tgt</name>
    <name evidence="9" type="ORF">J1C48_10125</name>
</gene>
<feature type="active site" description="Nucleophile" evidence="7">
    <location>
        <position position="267"/>
    </location>
</feature>
<feature type="binding site" evidence="7">
    <location>
        <position position="190"/>
    </location>
    <ligand>
        <name>substrate</name>
    </ligand>
</feature>
<evidence type="ECO:0000256" key="4">
    <source>
        <dbReference type="ARBA" id="ARBA00022694"/>
    </source>
</evidence>
<feature type="binding site" evidence="7">
    <location>
        <position position="147"/>
    </location>
    <ligand>
        <name>substrate</name>
    </ligand>
</feature>
<dbReference type="InterPro" id="IPR050076">
    <property type="entry name" value="ArchSynthase1/Queuine_TRR"/>
</dbReference>
<reference evidence="9" key="1">
    <citation type="submission" date="2021-03" db="EMBL/GenBank/DDBJ databases">
        <title>Whole genome sequence of Jiella sp. CQZ9-1.</title>
        <authorList>
            <person name="Tuo L."/>
        </authorList>
    </citation>
    <scope>NUCLEOTIDE SEQUENCE</scope>
    <source>
        <strain evidence="9">CQZ9-1</strain>
    </source>
</reference>
<name>A0A939FVW8_9HYPH</name>
<dbReference type="Pfam" id="PF01702">
    <property type="entry name" value="TGT"/>
    <property type="match status" value="1"/>
</dbReference>
<dbReference type="Gene3D" id="3.20.20.105">
    <property type="entry name" value="Queuine tRNA-ribosyltransferase-like"/>
    <property type="match status" value="1"/>
</dbReference>
<feature type="region of interest" description="RNA binding" evidence="7">
    <location>
        <begin position="248"/>
        <end position="254"/>
    </location>
</feature>
<dbReference type="GO" id="GO:0008616">
    <property type="term" value="P:tRNA queuosine(34) biosynthetic process"/>
    <property type="evidence" value="ECO:0007669"/>
    <property type="project" value="UniProtKB-UniRule"/>
</dbReference>
<dbReference type="HAMAP" id="MF_00168">
    <property type="entry name" value="Q_tRNA_Tgt"/>
    <property type="match status" value="1"/>
</dbReference>
<feature type="region of interest" description="RNA binding; important for wobble base 34 recognition" evidence="7">
    <location>
        <begin position="272"/>
        <end position="276"/>
    </location>
</feature>
<dbReference type="AlphaFoldDB" id="A0A939FVW8"/>
<evidence type="ECO:0000256" key="2">
    <source>
        <dbReference type="ARBA" id="ARBA00022676"/>
    </source>
</evidence>
<dbReference type="GO" id="GO:0005829">
    <property type="term" value="C:cytosol"/>
    <property type="evidence" value="ECO:0007669"/>
    <property type="project" value="TreeGrafter"/>
</dbReference>
<dbReference type="RefSeq" id="WP_207257719.1">
    <property type="nucleotide sequence ID" value="NZ_JAFMPP010000007.1"/>
</dbReference>
<evidence type="ECO:0000256" key="6">
    <source>
        <dbReference type="ARBA" id="ARBA00050112"/>
    </source>
</evidence>
<keyword evidence="2 7" id="KW-0328">Glycosyltransferase</keyword>
<feature type="binding site" evidence="7">
    <location>
        <begin position="93"/>
        <end position="97"/>
    </location>
    <ligand>
        <name>substrate</name>
    </ligand>
</feature>
<organism evidence="9 10">
    <name type="scientific">Jiella flava</name>
    <dbReference type="NCBI Taxonomy" id="2816857"/>
    <lineage>
        <taxon>Bacteria</taxon>
        <taxon>Pseudomonadati</taxon>
        <taxon>Pseudomonadota</taxon>
        <taxon>Alphaproteobacteria</taxon>
        <taxon>Hyphomicrobiales</taxon>
        <taxon>Aurantimonadaceae</taxon>
        <taxon>Jiella</taxon>
    </lineage>
</organism>
<feature type="active site" description="Proton acceptor" evidence="7">
    <location>
        <position position="93"/>
    </location>
</feature>
<keyword evidence="5 7" id="KW-0671">Queuosine biosynthesis</keyword>